<keyword evidence="3" id="KW-0378">Hydrolase</keyword>
<dbReference type="Gene3D" id="3.90.75.20">
    <property type="match status" value="1"/>
</dbReference>
<evidence type="ECO:0000259" key="1">
    <source>
        <dbReference type="Pfam" id="PF07463"/>
    </source>
</evidence>
<feature type="domain" description="NUMOD4" evidence="1">
    <location>
        <begin position="3"/>
        <end position="59"/>
    </location>
</feature>
<dbReference type="GO" id="GO:0004519">
    <property type="term" value="F:endonuclease activity"/>
    <property type="evidence" value="ECO:0007669"/>
    <property type="project" value="UniProtKB-KW"/>
</dbReference>
<dbReference type="InterPro" id="IPR010902">
    <property type="entry name" value="NUMOD4"/>
</dbReference>
<dbReference type="InterPro" id="IPR044925">
    <property type="entry name" value="His-Me_finger_sf"/>
</dbReference>
<dbReference type="InterPro" id="IPR003615">
    <property type="entry name" value="HNH_nuc"/>
</dbReference>
<reference evidence="3 4" key="1">
    <citation type="submission" date="2023-01" db="EMBL/GenBank/DDBJ databases">
        <title>Characterization of estradiol degrading bacteria Microbacterium sp. MZT7 and reveal degrading genes through genome analysis.</title>
        <authorList>
            <person name="Hao P."/>
            <person name="Gao Y."/>
        </authorList>
    </citation>
    <scope>NUCLEOTIDE SEQUENCE [LARGE SCALE GENOMIC DNA]</scope>
    <source>
        <strain evidence="3 4">MZT7</strain>
    </source>
</reference>
<dbReference type="Pfam" id="PF07463">
    <property type="entry name" value="NUMOD4"/>
    <property type="match status" value="1"/>
</dbReference>
<sequence>MSEQWLPVVGFEGAYEVSDHGRVRSLARIITRSDGKRQSVPERLLRATPQSSGYPSVDLQAPGRRSMRTVHTLVLEAFVGPRPDGADACHENGNRRDARLTNLRWDSRSGNVQDAVRQRTHSMTRRSECPYGHPLVEPNLVASHERIGRRACLACSRARAHAQQHKTRVTQELRDDYYTALSR</sequence>
<evidence type="ECO:0000313" key="3">
    <source>
        <dbReference type="EMBL" id="UGS27615.1"/>
    </source>
</evidence>
<keyword evidence="4" id="KW-1185">Reference proteome</keyword>
<accession>A0ABY3RXG7</accession>
<dbReference type="Pfam" id="PF13392">
    <property type="entry name" value="HNH_3"/>
    <property type="match status" value="1"/>
</dbReference>
<evidence type="ECO:0000313" key="4">
    <source>
        <dbReference type="Proteomes" id="UP001199642"/>
    </source>
</evidence>
<proteinExistence type="predicted"/>
<dbReference type="EMBL" id="CP082781">
    <property type="protein sequence ID" value="UGS27615.1"/>
    <property type="molecule type" value="Genomic_DNA"/>
</dbReference>
<keyword evidence="3" id="KW-0540">Nuclease</keyword>
<dbReference type="Proteomes" id="UP001199642">
    <property type="component" value="Chromosome"/>
</dbReference>
<dbReference type="SUPFAM" id="SSF54060">
    <property type="entry name" value="His-Me finger endonucleases"/>
    <property type="match status" value="1"/>
</dbReference>
<protein>
    <submittedName>
        <fullName evidence="3">NUMOD4 motif-containing HNH endonuclease</fullName>
    </submittedName>
</protein>
<organism evidence="3 4">
    <name type="scientific">Microbacterium resistens</name>
    <dbReference type="NCBI Taxonomy" id="156977"/>
    <lineage>
        <taxon>Bacteria</taxon>
        <taxon>Bacillati</taxon>
        <taxon>Actinomycetota</taxon>
        <taxon>Actinomycetes</taxon>
        <taxon>Micrococcales</taxon>
        <taxon>Microbacteriaceae</taxon>
        <taxon>Microbacterium</taxon>
    </lineage>
</organism>
<gene>
    <name evidence="3" type="ORF">K8F61_05345</name>
</gene>
<feature type="domain" description="HNH nuclease" evidence="2">
    <location>
        <begin position="69"/>
        <end position="112"/>
    </location>
</feature>
<name>A0ABY3RXG7_9MICO</name>
<keyword evidence="3" id="KW-0255">Endonuclease</keyword>
<evidence type="ECO:0000259" key="2">
    <source>
        <dbReference type="Pfam" id="PF13392"/>
    </source>
</evidence>